<dbReference type="EMBL" id="RDQH01000341">
    <property type="protein sequence ID" value="RXH73426.1"/>
    <property type="molecule type" value="Genomic_DNA"/>
</dbReference>
<evidence type="ECO:0000313" key="2">
    <source>
        <dbReference type="EMBL" id="RXH73426.1"/>
    </source>
</evidence>
<proteinExistence type="predicted"/>
<evidence type="ECO:0000256" key="1">
    <source>
        <dbReference type="SAM" id="Phobius"/>
    </source>
</evidence>
<sequence length="141" mass="16212">MLLKLIEFLDLTQTLSAGLIDYAGYILLCLFLLHGRQTRGLFLNWAREFLSNSHCLAEVLQGMMNIKLRWEYILGDEERLRKSALLWRVKVDIYRNFFITGRGTILLLLSATKSLTKLPIISAKLRLHVTGVDKSRSARGF</sequence>
<evidence type="ECO:0000313" key="3">
    <source>
        <dbReference type="Proteomes" id="UP000290289"/>
    </source>
</evidence>
<gene>
    <name evidence="2" type="ORF">DVH24_016248</name>
</gene>
<organism evidence="2 3">
    <name type="scientific">Malus domestica</name>
    <name type="common">Apple</name>
    <name type="synonym">Pyrus malus</name>
    <dbReference type="NCBI Taxonomy" id="3750"/>
    <lineage>
        <taxon>Eukaryota</taxon>
        <taxon>Viridiplantae</taxon>
        <taxon>Streptophyta</taxon>
        <taxon>Embryophyta</taxon>
        <taxon>Tracheophyta</taxon>
        <taxon>Spermatophyta</taxon>
        <taxon>Magnoliopsida</taxon>
        <taxon>eudicotyledons</taxon>
        <taxon>Gunneridae</taxon>
        <taxon>Pentapetalae</taxon>
        <taxon>rosids</taxon>
        <taxon>fabids</taxon>
        <taxon>Rosales</taxon>
        <taxon>Rosaceae</taxon>
        <taxon>Amygdaloideae</taxon>
        <taxon>Maleae</taxon>
        <taxon>Malus</taxon>
    </lineage>
</organism>
<protein>
    <submittedName>
        <fullName evidence="2">Uncharacterized protein</fullName>
    </submittedName>
</protein>
<keyword evidence="1" id="KW-0812">Transmembrane</keyword>
<feature type="transmembrane region" description="Helical" evidence="1">
    <location>
        <begin position="15"/>
        <end position="33"/>
    </location>
</feature>
<reference evidence="2 3" key="1">
    <citation type="submission" date="2018-10" db="EMBL/GenBank/DDBJ databases">
        <title>A high-quality apple genome assembly.</title>
        <authorList>
            <person name="Hu J."/>
        </authorList>
    </citation>
    <scope>NUCLEOTIDE SEQUENCE [LARGE SCALE GENOMIC DNA]</scope>
    <source>
        <strain evidence="3">cv. HFTH1</strain>
        <tissue evidence="2">Young leaf</tissue>
    </source>
</reference>
<comment type="caution">
    <text evidence="2">The sequence shown here is derived from an EMBL/GenBank/DDBJ whole genome shotgun (WGS) entry which is preliminary data.</text>
</comment>
<keyword evidence="3" id="KW-1185">Reference proteome</keyword>
<keyword evidence="1" id="KW-1133">Transmembrane helix</keyword>
<keyword evidence="1" id="KW-0472">Membrane</keyword>
<dbReference type="AlphaFoldDB" id="A0A498HPP5"/>
<dbReference type="Proteomes" id="UP000290289">
    <property type="component" value="Chromosome 15"/>
</dbReference>
<accession>A0A498HPP5</accession>
<name>A0A498HPP5_MALDO</name>